<dbReference type="HOGENOM" id="CLU_891376_0_0_1"/>
<dbReference type="AlphaFoldDB" id="Q2HHR8"/>
<reference evidence="3" key="1">
    <citation type="journal article" date="2015" name="Genome Announc.">
        <title>Draft genome sequence of the cellulolytic fungus Chaetomium globosum.</title>
        <authorList>
            <person name="Cuomo C.A."/>
            <person name="Untereiner W.A."/>
            <person name="Ma L.-J."/>
            <person name="Grabherr M."/>
            <person name="Birren B.W."/>
        </authorList>
    </citation>
    <scope>NUCLEOTIDE SEQUENCE [LARGE SCALE GENOMIC DNA]</scope>
    <source>
        <strain evidence="3">ATCC 6205 / CBS 148.51 / DSM 1962 / NBRC 6347 / NRRL 1970</strain>
    </source>
</reference>
<keyword evidence="3" id="KW-1185">Reference proteome</keyword>
<feature type="compositionally biased region" description="Low complexity" evidence="1">
    <location>
        <begin position="259"/>
        <end position="286"/>
    </location>
</feature>
<accession>Q2HHR8</accession>
<organism evidence="2 3">
    <name type="scientific">Chaetomium globosum (strain ATCC 6205 / CBS 148.51 / DSM 1962 / NBRC 6347 / NRRL 1970)</name>
    <name type="common">Soil fungus</name>
    <dbReference type="NCBI Taxonomy" id="306901"/>
    <lineage>
        <taxon>Eukaryota</taxon>
        <taxon>Fungi</taxon>
        <taxon>Dikarya</taxon>
        <taxon>Ascomycota</taxon>
        <taxon>Pezizomycotina</taxon>
        <taxon>Sordariomycetes</taxon>
        <taxon>Sordariomycetidae</taxon>
        <taxon>Sordariales</taxon>
        <taxon>Chaetomiaceae</taxon>
        <taxon>Chaetomium</taxon>
    </lineage>
</organism>
<dbReference type="OrthoDB" id="4560010at2759"/>
<dbReference type="GeneID" id="4386592"/>
<dbReference type="Proteomes" id="UP000001056">
    <property type="component" value="Unassembled WGS sequence"/>
</dbReference>
<sequence>MEPSSSTPSSSEAFFQGLMKQLTESDKLIEKLVKKLDDATTTTTEKRTLVAVPALNGEGDLEVWESQIRASLAPDNLFRYLEKDIPEPEDQDSTEWKRWKTDRQDIFKLLTASLKKASVISRMTRIGWKPDDVDPRRLYLKAFEALQHGTEETSRMLTHEFFTMTPKKFDSMDAYISRVCVLRQRLRTAGLEHPLKTDLYTVLTAIKPSHSEIYERCMAKIEKDKLAWDDFIKELTEKCVDTDINKSANAAIKIDGKKAQNNQNNNKSQDSSPQLSNSNSNQQGQQRVKCSACDRMIFKGHIHSANGPAMSD</sequence>
<dbReference type="RefSeq" id="XP_001219457.1">
    <property type="nucleotide sequence ID" value="XM_001219456.1"/>
</dbReference>
<evidence type="ECO:0000313" key="3">
    <source>
        <dbReference type="Proteomes" id="UP000001056"/>
    </source>
</evidence>
<protein>
    <submittedName>
        <fullName evidence="2">Uncharacterized protein</fullName>
    </submittedName>
</protein>
<dbReference type="InParanoid" id="Q2HHR8"/>
<dbReference type="eggNOG" id="ENOG502TFRK">
    <property type="taxonomic scope" value="Eukaryota"/>
</dbReference>
<dbReference type="OMA" id="THEFFTM"/>
<dbReference type="VEuPathDB" id="FungiDB:CHGG_00236"/>
<evidence type="ECO:0000256" key="1">
    <source>
        <dbReference type="SAM" id="MobiDB-lite"/>
    </source>
</evidence>
<dbReference type="EMBL" id="CH408029">
    <property type="protein sequence ID" value="EAQ92001.1"/>
    <property type="molecule type" value="Genomic_DNA"/>
</dbReference>
<evidence type="ECO:0000313" key="2">
    <source>
        <dbReference type="EMBL" id="EAQ92001.1"/>
    </source>
</evidence>
<name>Q2HHR8_CHAGB</name>
<proteinExistence type="predicted"/>
<gene>
    <name evidence="2" type="ORF">CHGG_00236</name>
</gene>
<feature type="region of interest" description="Disordered" evidence="1">
    <location>
        <begin position="255"/>
        <end position="286"/>
    </location>
</feature>